<accession>A0A2P5CVC8</accession>
<comment type="caution">
    <text evidence="2">The sequence shown here is derived from an EMBL/GenBank/DDBJ whole genome shotgun (WGS) entry which is preliminary data.</text>
</comment>
<keyword evidence="1" id="KW-0732">Signal</keyword>
<reference evidence="3" key="1">
    <citation type="submission" date="2016-06" db="EMBL/GenBank/DDBJ databases">
        <title>Parallel loss of symbiosis genes in relatives of nitrogen-fixing non-legume Parasponia.</title>
        <authorList>
            <person name="Van Velzen R."/>
            <person name="Holmer R."/>
            <person name="Bu F."/>
            <person name="Rutten L."/>
            <person name="Van Zeijl A."/>
            <person name="Liu W."/>
            <person name="Santuari L."/>
            <person name="Cao Q."/>
            <person name="Sharma T."/>
            <person name="Shen D."/>
            <person name="Roswanjaya Y."/>
            <person name="Wardhani T."/>
            <person name="Kalhor M.S."/>
            <person name="Jansen J."/>
            <person name="Van den Hoogen J."/>
            <person name="Gungor B."/>
            <person name="Hartog M."/>
            <person name="Hontelez J."/>
            <person name="Verver J."/>
            <person name="Yang W.-C."/>
            <person name="Schijlen E."/>
            <person name="Repin R."/>
            <person name="Schilthuizen M."/>
            <person name="Schranz E."/>
            <person name="Heidstra R."/>
            <person name="Miyata K."/>
            <person name="Fedorova E."/>
            <person name="Kohlen W."/>
            <person name="Bisseling T."/>
            <person name="Smit S."/>
            <person name="Geurts R."/>
        </authorList>
    </citation>
    <scope>NUCLEOTIDE SEQUENCE [LARGE SCALE GENOMIC DNA]</scope>
    <source>
        <strain evidence="3">cv. WU1-14</strain>
    </source>
</reference>
<keyword evidence="3" id="KW-1185">Reference proteome</keyword>
<evidence type="ECO:0000313" key="2">
    <source>
        <dbReference type="EMBL" id="PON64926.1"/>
    </source>
</evidence>
<dbReference type="OrthoDB" id="10294067at2759"/>
<dbReference type="AlphaFoldDB" id="A0A2P5CVC8"/>
<protein>
    <recommendedName>
        <fullName evidence="4">Root meristem growth factor</fullName>
    </recommendedName>
</protein>
<feature type="signal peptide" evidence="1">
    <location>
        <begin position="1"/>
        <end position="22"/>
    </location>
</feature>
<evidence type="ECO:0000313" key="3">
    <source>
        <dbReference type="Proteomes" id="UP000237105"/>
    </source>
</evidence>
<dbReference type="EMBL" id="JXTB01000092">
    <property type="protein sequence ID" value="PON64926.1"/>
    <property type="molecule type" value="Genomic_DNA"/>
</dbReference>
<proteinExistence type="predicted"/>
<gene>
    <name evidence="2" type="ORF">PanWU01x14_121030</name>
</gene>
<evidence type="ECO:0008006" key="4">
    <source>
        <dbReference type="Google" id="ProtNLM"/>
    </source>
</evidence>
<dbReference type="Proteomes" id="UP000237105">
    <property type="component" value="Unassembled WGS sequence"/>
</dbReference>
<evidence type="ECO:0000256" key="1">
    <source>
        <dbReference type="SAM" id="SignalP"/>
    </source>
</evidence>
<organism evidence="2 3">
    <name type="scientific">Parasponia andersonii</name>
    <name type="common">Sponia andersonii</name>
    <dbReference type="NCBI Taxonomy" id="3476"/>
    <lineage>
        <taxon>Eukaryota</taxon>
        <taxon>Viridiplantae</taxon>
        <taxon>Streptophyta</taxon>
        <taxon>Embryophyta</taxon>
        <taxon>Tracheophyta</taxon>
        <taxon>Spermatophyta</taxon>
        <taxon>Magnoliopsida</taxon>
        <taxon>eudicotyledons</taxon>
        <taxon>Gunneridae</taxon>
        <taxon>Pentapetalae</taxon>
        <taxon>rosids</taxon>
        <taxon>fabids</taxon>
        <taxon>Rosales</taxon>
        <taxon>Cannabaceae</taxon>
        <taxon>Parasponia</taxon>
    </lineage>
</organism>
<name>A0A2P5CVC8_PARAD</name>
<feature type="chain" id="PRO_5015193623" description="Root meristem growth factor" evidence="1">
    <location>
        <begin position="23"/>
        <end position="103"/>
    </location>
</feature>
<sequence length="103" mass="11269">MKIAVALLVAFVMILLGSLVEAANAKSSTTYLASAKNDGHDPNNRGRKVNVGAIKKTIEGKASKYHNINSMEVEDDNDMNETFNKTGSQPTTDVHRLIIDRPR</sequence>